<comment type="cofactor">
    <cofactor evidence="1">
        <name>pyridoxal 5'-phosphate</name>
        <dbReference type="ChEBI" id="CHEBI:597326"/>
    </cofactor>
</comment>
<evidence type="ECO:0000256" key="5">
    <source>
        <dbReference type="ARBA" id="ARBA00022898"/>
    </source>
</evidence>
<reference evidence="11" key="1">
    <citation type="submission" date="2016-04" db="EMBL/GenBank/DDBJ databases">
        <authorList>
            <person name="Evans L.H."/>
            <person name="Alamgir A."/>
            <person name="Owens N."/>
            <person name="Weber N.D."/>
            <person name="Virtaneva K."/>
            <person name="Barbian K."/>
            <person name="Babar A."/>
            <person name="Rosenke K."/>
        </authorList>
    </citation>
    <scope>NUCLEOTIDE SEQUENCE [LARGE SCALE GENOMIC DNA]</scope>
    <source>
        <strain evidence="11">CBS 101.48</strain>
    </source>
</reference>
<gene>
    <name evidence="11" type="primary">ABSGL_09096.1 scaffold 10677</name>
</gene>
<evidence type="ECO:0000256" key="3">
    <source>
        <dbReference type="ARBA" id="ARBA00022576"/>
    </source>
</evidence>
<evidence type="ECO:0000256" key="4">
    <source>
        <dbReference type="ARBA" id="ARBA00022679"/>
    </source>
</evidence>
<dbReference type="UniPathway" id="UPA00528">
    <property type="reaction ID" value="UER00586"/>
</dbReference>
<keyword evidence="12" id="KW-1185">Reference proteome</keyword>
<dbReference type="InterPro" id="IPR015422">
    <property type="entry name" value="PyrdxlP-dep_Trfase_small"/>
</dbReference>
<sequence>MTVTEHQAQPGQKVLTPDTMNNYIKNVEYAVRGRIAIRAEEIRDELAANKKFPFKTVVNCNIGNPQQLNQKPITFFRQVASLCENPDLLSDDKASIVSQLYPADALARAKQLMKDIGPSIGAYSHSQGIPAIRRTVAHFMEQRDETSQPANINHIYLTQGASAGVQTILTLLTQDSHSGIMIPIPQYPLYSATLSLVGATPVPYYLEEQQQWGLDVEQLTTTVKEARQNGTDVRALVIINPGNPTGQCLTKENLTEILTFCYDQQLVLLADEVYQTNIYTQERPFISFRKALLDHPLAHVRDHVELVSFHSISKGVVGECGRRGGYFECINLDQGILDQIYKMASVSLCPNIHGQILVDLMCRPPQPNDPSYPTYRAEVDAIFLSLQRRAQRLEAAFNAMEGVSCQPAQGSMYLFPTITLPKKAIDHAQQLGLAPDAYYSEQMLEATGVCVVPGSGFGQVAGSYHFRSTFLPEEHLFDAFCSNIEAFHANFLKKYQ</sequence>
<proteinExistence type="inferred from homology"/>
<dbReference type="FunFam" id="3.40.640.10:FF:000012">
    <property type="entry name" value="alanine aminotransferase 2"/>
    <property type="match status" value="1"/>
</dbReference>
<evidence type="ECO:0000313" key="11">
    <source>
        <dbReference type="EMBL" id="SAM03278.1"/>
    </source>
</evidence>
<dbReference type="InterPro" id="IPR045088">
    <property type="entry name" value="ALAT1/2-like"/>
</dbReference>
<comment type="similarity">
    <text evidence="6">Belongs to the class-I pyridoxal-phosphate-dependent aminotransferase family. Alanine aminotransferase subfamily.</text>
</comment>
<dbReference type="GO" id="GO:0042853">
    <property type="term" value="P:L-alanine catabolic process"/>
    <property type="evidence" value="ECO:0007669"/>
    <property type="project" value="UniProtKB-UniPathway"/>
</dbReference>
<dbReference type="PANTHER" id="PTHR11751">
    <property type="entry name" value="ALANINE AMINOTRANSFERASE"/>
    <property type="match status" value="1"/>
</dbReference>
<dbReference type="FunFam" id="1.10.287.1970:FF:000001">
    <property type="entry name" value="Alanine aminotransferase 2"/>
    <property type="match status" value="1"/>
</dbReference>
<name>A0A168Q074_ABSGL</name>
<dbReference type="STRING" id="4829.A0A168Q074"/>
<dbReference type="FunCoup" id="A0A168Q074">
    <property type="interactions" value="294"/>
</dbReference>
<dbReference type="AlphaFoldDB" id="A0A168Q074"/>
<dbReference type="Gene3D" id="3.90.1150.10">
    <property type="entry name" value="Aspartate Aminotransferase, domain 1"/>
    <property type="match status" value="1"/>
</dbReference>
<evidence type="ECO:0000313" key="12">
    <source>
        <dbReference type="Proteomes" id="UP000078561"/>
    </source>
</evidence>
<dbReference type="FunFam" id="3.90.1150.10:FF:000010">
    <property type="entry name" value="Alanine aminotransferase 2"/>
    <property type="match status" value="1"/>
</dbReference>
<comment type="subunit">
    <text evidence="2">Homodimer.</text>
</comment>
<dbReference type="GO" id="GO:0008483">
    <property type="term" value="F:transaminase activity"/>
    <property type="evidence" value="ECO:0007669"/>
    <property type="project" value="UniProtKB-KW"/>
</dbReference>
<evidence type="ECO:0000256" key="1">
    <source>
        <dbReference type="ARBA" id="ARBA00001933"/>
    </source>
</evidence>
<dbReference type="SUPFAM" id="SSF53383">
    <property type="entry name" value="PLP-dependent transferases"/>
    <property type="match status" value="1"/>
</dbReference>
<evidence type="ECO:0000256" key="2">
    <source>
        <dbReference type="ARBA" id="ARBA00011738"/>
    </source>
</evidence>
<evidence type="ECO:0000256" key="8">
    <source>
        <dbReference type="ARBA" id="ARBA00078532"/>
    </source>
</evidence>
<dbReference type="GO" id="GO:0030170">
    <property type="term" value="F:pyridoxal phosphate binding"/>
    <property type="evidence" value="ECO:0007669"/>
    <property type="project" value="InterPro"/>
</dbReference>
<dbReference type="OrthoDB" id="1732682at2759"/>
<dbReference type="InParanoid" id="A0A168Q074"/>
<evidence type="ECO:0000256" key="9">
    <source>
        <dbReference type="ARBA" id="ARBA00080525"/>
    </source>
</evidence>
<dbReference type="Gene3D" id="1.10.287.1970">
    <property type="match status" value="1"/>
</dbReference>
<evidence type="ECO:0000259" key="10">
    <source>
        <dbReference type="Pfam" id="PF00155"/>
    </source>
</evidence>
<dbReference type="InterPro" id="IPR015424">
    <property type="entry name" value="PyrdxlP-dep_Trfase"/>
</dbReference>
<dbReference type="Gene3D" id="3.40.640.10">
    <property type="entry name" value="Type I PLP-dependent aspartate aminotransferase-like (Major domain)"/>
    <property type="match status" value="1"/>
</dbReference>
<keyword evidence="4" id="KW-0808">Transferase</keyword>
<dbReference type="PANTHER" id="PTHR11751:SF29">
    <property type="entry name" value="ALANINE TRANSAMINASE"/>
    <property type="match status" value="1"/>
</dbReference>
<keyword evidence="3" id="KW-0032">Aminotransferase</keyword>
<dbReference type="OMA" id="GTQHFRV"/>
<organism evidence="11">
    <name type="scientific">Absidia glauca</name>
    <name type="common">Pin mould</name>
    <dbReference type="NCBI Taxonomy" id="4829"/>
    <lineage>
        <taxon>Eukaryota</taxon>
        <taxon>Fungi</taxon>
        <taxon>Fungi incertae sedis</taxon>
        <taxon>Mucoromycota</taxon>
        <taxon>Mucoromycotina</taxon>
        <taxon>Mucoromycetes</taxon>
        <taxon>Mucorales</taxon>
        <taxon>Cunninghamellaceae</taxon>
        <taxon>Absidia</taxon>
    </lineage>
</organism>
<dbReference type="Pfam" id="PF00155">
    <property type="entry name" value="Aminotran_1_2"/>
    <property type="match status" value="1"/>
</dbReference>
<evidence type="ECO:0000256" key="6">
    <source>
        <dbReference type="ARBA" id="ARBA00025785"/>
    </source>
</evidence>
<dbReference type="InterPro" id="IPR004839">
    <property type="entry name" value="Aminotransferase_I/II_large"/>
</dbReference>
<dbReference type="InterPro" id="IPR015421">
    <property type="entry name" value="PyrdxlP-dep_Trfase_major"/>
</dbReference>
<feature type="domain" description="Aminotransferase class I/classII large" evidence="10">
    <location>
        <begin position="106"/>
        <end position="474"/>
    </location>
</feature>
<protein>
    <recommendedName>
        <fullName evidence="7">Glutamate pyruvate transaminase</fullName>
    </recommendedName>
    <alternativeName>
        <fullName evidence="8">Glutamic--alanine transaminase</fullName>
    </alternativeName>
    <alternativeName>
        <fullName evidence="9">Glutamic--pyruvic transaminase</fullName>
    </alternativeName>
</protein>
<keyword evidence="5" id="KW-0663">Pyridoxal phosphate</keyword>
<accession>A0A168Q074</accession>
<dbReference type="Proteomes" id="UP000078561">
    <property type="component" value="Unassembled WGS sequence"/>
</dbReference>
<dbReference type="EMBL" id="LT554074">
    <property type="protein sequence ID" value="SAM03278.1"/>
    <property type="molecule type" value="Genomic_DNA"/>
</dbReference>
<dbReference type="CDD" id="cd00609">
    <property type="entry name" value="AAT_like"/>
    <property type="match status" value="1"/>
</dbReference>
<evidence type="ECO:0000256" key="7">
    <source>
        <dbReference type="ARBA" id="ARBA00077894"/>
    </source>
</evidence>